<feature type="transmembrane region" description="Helical" evidence="1">
    <location>
        <begin position="116"/>
        <end position="133"/>
    </location>
</feature>
<keyword evidence="3" id="KW-1185">Reference proteome</keyword>
<evidence type="ECO:0000256" key="1">
    <source>
        <dbReference type="SAM" id="Phobius"/>
    </source>
</evidence>
<feature type="transmembrane region" description="Helical" evidence="1">
    <location>
        <begin position="212"/>
        <end position="235"/>
    </location>
</feature>
<keyword evidence="1" id="KW-1133">Transmembrane helix</keyword>
<gene>
    <name evidence="2" type="ORF">JFY56_03200</name>
</gene>
<feature type="transmembrane region" description="Helical" evidence="1">
    <location>
        <begin position="179"/>
        <end position="200"/>
    </location>
</feature>
<evidence type="ECO:0000313" key="2">
    <source>
        <dbReference type="EMBL" id="MBO3274225.1"/>
    </source>
</evidence>
<evidence type="ECO:0000313" key="3">
    <source>
        <dbReference type="Proteomes" id="UP000669060"/>
    </source>
</evidence>
<name>A0ABS3TKQ3_9PSED</name>
<dbReference type="EMBL" id="JAELYA010000001">
    <property type="protein sequence ID" value="MBO3274225.1"/>
    <property type="molecule type" value="Genomic_DNA"/>
</dbReference>
<organism evidence="2 3">
    <name type="scientific">Pseudomonas schmalbachii</name>
    <dbReference type="NCBI Taxonomy" id="2816993"/>
    <lineage>
        <taxon>Bacteria</taxon>
        <taxon>Pseudomonadati</taxon>
        <taxon>Pseudomonadota</taxon>
        <taxon>Gammaproteobacteria</taxon>
        <taxon>Pseudomonadales</taxon>
        <taxon>Pseudomonadaceae</taxon>
        <taxon>Pseudomonas</taxon>
    </lineage>
</organism>
<dbReference type="Proteomes" id="UP000669060">
    <property type="component" value="Unassembled WGS sequence"/>
</dbReference>
<reference evidence="2 3" key="1">
    <citation type="submission" date="2020-12" db="EMBL/GenBank/DDBJ databases">
        <title>Pseudomonas schmalbachii sp. nov. isolated from millipede gut.</title>
        <authorList>
            <person name="Shelomi M."/>
        </authorList>
    </citation>
    <scope>NUCLEOTIDE SEQUENCE [LARGE SCALE GENOMIC DNA]</scope>
    <source>
        <strain evidence="2 3">Milli4</strain>
    </source>
</reference>
<protein>
    <submittedName>
        <fullName evidence="2">NnrS family protein</fullName>
    </submittedName>
</protein>
<dbReference type="Pfam" id="PF05940">
    <property type="entry name" value="NnrS"/>
    <property type="match status" value="1"/>
</dbReference>
<sequence length="396" mass="43301">MLLVDRRVLLAIPPLWRLGFRPFFLGGSLFAIVAIVAWISVLLGLLPAWEPLGGWLGWHRHEMLFGFVVAIIAGFLLTAVQNWTGRPGVSGRPLIWLAGVWLAARLGWLFGAPLALVTPLELAFLPAVAFFIGRSLWQVRQVRNYPVLAMLLLLALADAQSMLGLATGNEGWQRSSELAAIWLITGMMTLIGGRVIPFFTQRGLGRQQQVPAWPWLDNALLIGTLLLAVLTAAGLTLQAHIAFAPLFGALATGHLLRLARWQDRGLWQVPLLWSLHLAYFWIAAAFVGMTLFHLGLNFSSSLALHALTVGGMGGLILAMIARVSLGHTGRPLQPPAAMSWAFALLNLGVLARVFVTAWLPQPGLALAAICWVLAFVLFAWFYAPMFWQPRVDGQPG</sequence>
<dbReference type="RefSeq" id="WP_208312017.1">
    <property type="nucleotide sequence ID" value="NZ_JAELYA010000001.1"/>
</dbReference>
<dbReference type="InterPro" id="IPR010266">
    <property type="entry name" value="NnrS"/>
</dbReference>
<feature type="transmembrane region" description="Helical" evidence="1">
    <location>
        <begin position="271"/>
        <end position="296"/>
    </location>
</feature>
<feature type="transmembrane region" description="Helical" evidence="1">
    <location>
        <begin position="302"/>
        <end position="325"/>
    </location>
</feature>
<feature type="transmembrane region" description="Helical" evidence="1">
    <location>
        <begin position="23"/>
        <end position="43"/>
    </location>
</feature>
<comment type="caution">
    <text evidence="2">The sequence shown here is derived from an EMBL/GenBank/DDBJ whole genome shotgun (WGS) entry which is preliminary data.</text>
</comment>
<keyword evidence="1" id="KW-0812">Transmembrane</keyword>
<feature type="transmembrane region" description="Helical" evidence="1">
    <location>
        <begin position="145"/>
        <end position="167"/>
    </location>
</feature>
<proteinExistence type="predicted"/>
<feature type="transmembrane region" description="Helical" evidence="1">
    <location>
        <begin position="364"/>
        <end position="383"/>
    </location>
</feature>
<feature type="transmembrane region" description="Helical" evidence="1">
    <location>
        <begin position="63"/>
        <end position="81"/>
    </location>
</feature>
<accession>A0ABS3TKQ3</accession>
<feature type="transmembrane region" description="Helical" evidence="1">
    <location>
        <begin position="337"/>
        <end position="358"/>
    </location>
</feature>
<feature type="transmembrane region" description="Helical" evidence="1">
    <location>
        <begin position="93"/>
        <end position="110"/>
    </location>
</feature>
<keyword evidence="1" id="KW-0472">Membrane</keyword>